<protein>
    <submittedName>
        <fullName evidence="4">MarR family transcriptional regulator</fullName>
    </submittedName>
</protein>
<keyword evidence="5" id="KW-1185">Reference proteome</keyword>
<dbReference type="Gene3D" id="1.10.10.10">
    <property type="entry name" value="Winged helix-like DNA-binding domain superfamily/Winged helix DNA-binding domain"/>
    <property type="match status" value="1"/>
</dbReference>
<keyword evidence="3" id="KW-0804">Transcription</keyword>
<accession>A0A6I3J7V0</accession>
<evidence type="ECO:0000313" key="5">
    <source>
        <dbReference type="Proteomes" id="UP000433406"/>
    </source>
</evidence>
<dbReference type="EMBL" id="WLCI01000004">
    <property type="protein sequence ID" value="MTB94279.1"/>
    <property type="molecule type" value="Genomic_DNA"/>
</dbReference>
<dbReference type="SMART" id="SM00347">
    <property type="entry name" value="HTH_MARR"/>
    <property type="match status" value="1"/>
</dbReference>
<dbReference type="InterPro" id="IPR000835">
    <property type="entry name" value="HTH_MarR-typ"/>
</dbReference>
<dbReference type="AlphaFoldDB" id="A0A6I3J7V0"/>
<sequence length="142" mass="15574">MRHTIARAAGLGEHEMVALQHLGRRPIGPAELSRLLGVSTAAATGIADRLEAHGHVVRRAHDVDRRRTELHLTDAGRQEVLAHLAPMLTALRALDEEFDEEEKAVIERYLAGASAALQEVTREASPGTLPSPRRPPRRPTPR</sequence>
<evidence type="ECO:0000256" key="3">
    <source>
        <dbReference type="ARBA" id="ARBA00023163"/>
    </source>
</evidence>
<dbReference type="PANTHER" id="PTHR33164:SF43">
    <property type="entry name" value="HTH-TYPE TRANSCRIPTIONAL REPRESSOR YETL"/>
    <property type="match status" value="1"/>
</dbReference>
<evidence type="ECO:0000313" key="4">
    <source>
        <dbReference type="EMBL" id="MTB94279.1"/>
    </source>
</evidence>
<dbReference type="InterPro" id="IPR023187">
    <property type="entry name" value="Tscrpt_reg_MarR-type_CS"/>
</dbReference>
<dbReference type="PROSITE" id="PS50995">
    <property type="entry name" value="HTH_MARR_2"/>
    <property type="match status" value="1"/>
</dbReference>
<comment type="caution">
    <text evidence="4">The sequence shown here is derived from an EMBL/GenBank/DDBJ whole genome shotgun (WGS) entry which is preliminary data.</text>
</comment>
<dbReference type="PROSITE" id="PS01117">
    <property type="entry name" value="HTH_MARR_1"/>
    <property type="match status" value="1"/>
</dbReference>
<evidence type="ECO:0000256" key="1">
    <source>
        <dbReference type="ARBA" id="ARBA00023015"/>
    </source>
</evidence>
<dbReference type="InterPro" id="IPR036388">
    <property type="entry name" value="WH-like_DNA-bd_sf"/>
</dbReference>
<reference evidence="4 5" key="1">
    <citation type="submission" date="2019-10" db="EMBL/GenBank/DDBJ databases">
        <title>Nocardioides novel species isolated from the excrement of Marmot.</title>
        <authorList>
            <person name="Zhang G."/>
        </authorList>
    </citation>
    <scope>NUCLEOTIDE SEQUENCE [LARGE SCALE GENOMIC DNA]</scope>
    <source>
        <strain evidence="5">zg-579</strain>
    </source>
</reference>
<dbReference type="Pfam" id="PF12802">
    <property type="entry name" value="MarR_2"/>
    <property type="match status" value="1"/>
</dbReference>
<organism evidence="4 5">
    <name type="scientific">Nocardioides marmotae</name>
    <dbReference type="NCBI Taxonomy" id="2663857"/>
    <lineage>
        <taxon>Bacteria</taxon>
        <taxon>Bacillati</taxon>
        <taxon>Actinomycetota</taxon>
        <taxon>Actinomycetes</taxon>
        <taxon>Propionibacteriales</taxon>
        <taxon>Nocardioidaceae</taxon>
        <taxon>Nocardioides</taxon>
    </lineage>
</organism>
<keyword evidence="2" id="KW-0238">DNA-binding</keyword>
<proteinExistence type="predicted"/>
<dbReference type="GO" id="GO:0006950">
    <property type="term" value="P:response to stress"/>
    <property type="evidence" value="ECO:0007669"/>
    <property type="project" value="TreeGrafter"/>
</dbReference>
<gene>
    <name evidence="4" type="ORF">GGQ22_04200</name>
</gene>
<keyword evidence="1" id="KW-0805">Transcription regulation</keyword>
<name>A0A6I3J7V0_9ACTN</name>
<dbReference type="PRINTS" id="PR00598">
    <property type="entry name" value="HTHMARR"/>
</dbReference>
<dbReference type="SUPFAM" id="SSF46785">
    <property type="entry name" value="Winged helix' DNA-binding domain"/>
    <property type="match status" value="1"/>
</dbReference>
<dbReference type="GO" id="GO:0003700">
    <property type="term" value="F:DNA-binding transcription factor activity"/>
    <property type="evidence" value="ECO:0007669"/>
    <property type="project" value="InterPro"/>
</dbReference>
<dbReference type="PANTHER" id="PTHR33164">
    <property type="entry name" value="TRANSCRIPTIONAL REGULATOR, MARR FAMILY"/>
    <property type="match status" value="1"/>
</dbReference>
<evidence type="ECO:0000256" key="2">
    <source>
        <dbReference type="ARBA" id="ARBA00023125"/>
    </source>
</evidence>
<dbReference type="InterPro" id="IPR036390">
    <property type="entry name" value="WH_DNA-bd_sf"/>
</dbReference>
<dbReference type="GO" id="GO:0003677">
    <property type="term" value="F:DNA binding"/>
    <property type="evidence" value="ECO:0007669"/>
    <property type="project" value="UniProtKB-KW"/>
</dbReference>
<dbReference type="Proteomes" id="UP000433406">
    <property type="component" value="Unassembled WGS sequence"/>
</dbReference>
<dbReference type="InterPro" id="IPR039422">
    <property type="entry name" value="MarR/SlyA-like"/>
</dbReference>